<feature type="transmembrane region" description="Helical" evidence="1">
    <location>
        <begin position="181"/>
        <end position="203"/>
    </location>
</feature>
<organism evidence="2 3">
    <name type="scientific">Proteiniclasticum aestuarii</name>
    <dbReference type="NCBI Taxonomy" id="2817862"/>
    <lineage>
        <taxon>Bacteria</taxon>
        <taxon>Bacillati</taxon>
        <taxon>Bacillota</taxon>
        <taxon>Clostridia</taxon>
        <taxon>Eubacteriales</taxon>
        <taxon>Clostridiaceae</taxon>
        <taxon>Proteiniclasticum</taxon>
    </lineage>
</organism>
<evidence type="ECO:0000313" key="3">
    <source>
        <dbReference type="Proteomes" id="UP000664218"/>
    </source>
</evidence>
<dbReference type="Proteomes" id="UP000664218">
    <property type="component" value="Unassembled WGS sequence"/>
</dbReference>
<keyword evidence="1" id="KW-0472">Membrane</keyword>
<feature type="transmembrane region" description="Helical" evidence="1">
    <location>
        <begin position="80"/>
        <end position="98"/>
    </location>
</feature>
<evidence type="ECO:0008006" key="4">
    <source>
        <dbReference type="Google" id="ProtNLM"/>
    </source>
</evidence>
<dbReference type="InterPro" id="IPR038750">
    <property type="entry name" value="YczE/YyaS-like"/>
</dbReference>
<sequence length="232" mass="25297">MTIGKKIGIYVLGLFVLAFGISVSVKSNLGVSPVSSLPYVLSRIADVEMGYFTMAVFISFIVVQLFILRREFKILSSIQILVSIAFGYFVNLSNFLLHDFATPSSMALRVVLAVSSAALCGLGIFLYIAPRIMPLPGEGLTEAISYKTGKPFSRIKVYFDLTMVVFSLLFSLGFLRRMDGIGIGTLISALLIGKFVGIFSNLLKEKVQIFLGRPQPLFASSKVPAGEKSTLE</sequence>
<feature type="transmembrane region" description="Helical" evidence="1">
    <location>
        <begin position="7"/>
        <end position="29"/>
    </location>
</feature>
<feature type="transmembrane region" description="Helical" evidence="1">
    <location>
        <begin position="110"/>
        <end position="129"/>
    </location>
</feature>
<dbReference type="Pfam" id="PF19700">
    <property type="entry name" value="DUF6198"/>
    <property type="match status" value="1"/>
</dbReference>
<dbReference type="AlphaFoldDB" id="A0A939HAS0"/>
<name>A0A939HAS0_9CLOT</name>
<dbReference type="PANTHER" id="PTHR40078:SF1">
    <property type="entry name" value="INTEGRAL MEMBRANE PROTEIN"/>
    <property type="match status" value="1"/>
</dbReference>
<reference evidence="2" key="1">
    <citation type="submission" date="2021-03" db="EMBL/GenBank/DDBJ databases">
        <title>Proteiniclasticum marinus sp. nov., isolated from tidal flat sediment.</title>
        <authorList>
            <person name="Namirimu T."/>
            <person name="Yang J.-A."/>
            <person name="Yang S.-H."/>
            <person name="Kim Y.-J."/>
            <person name="Kwon K.K."/>
        </authorList>
    </citation>
    <scope>NUCLEOTIDE SEQUENCE</scope>
    <source>
        <strain evidence="2">SCR006</strain>
    </source>
</reference>
<keyword evidence="3" id="KW-1185">Reference proteome</keyword>
<feature type="transmembrane region" description="Helical" evidence="1">
    <location>
        <begin position="157"/>
        <end position="175"/>
    </location>
</feature>
<evidence type="ECO:0000313" key="2">
    <source>
        <dbReference type="EMBL" id="MBO1264596.1"/>
    </source>
</evidence>
<dbReference type="RefSeq" id="WP_207599117.1">
    <property type="nucleotide sequence ID" value="NZ_JAFNJU010000004.1"/>
</dbReference>
<comment type="caution">
    <text evidence="2">The sequence shown here is derived from an EMBL/GenBank/DDBJ whole genome shotgun (WGS) entry which is preliminary data.</text>
</comment>
<evidence type="ECO:0000256" key="1">
    <source>
        <dbReference type="SAM" id="Phobius"/>
    </source>
</evidence>
<keyword evidence="1" id="KW-0812">Transmembrane</keyword>
<proteinExistence type="predicted"/>
<protein>
    <recommendedName>
        <fullName evidence="4">YitT family protein</fullName>
    </recommendedName>
</protein>
<feature type="transmembrane region" description="Helical" evidence="1">
    <location>
        <begin position="49"/>
        <end position="68"/>
    </location>
</feature>
<keyword evidence="1" id="KW-1133">Transmembrane helix</keyword>
<accession>A0A939HAS0</accession>
<dbReference type="EMBL" id="JAFNJU010000004">
    <property type="protein sequence ID" value="MBO1264596.1"/>
    <property type="molecule type" value="Genomic_DNA"/>
</dbReference>
<dbReference type="PANTHER" id="PTHR40078">
    <property type="entry name" value="INTEGRAL MEMBRANE PROTEIN-RELATED"/>
    <property type="match status" value="1"/>
</dbReference>
<gene>
    <name evidence="2" type="ORF">J3A84_06100</name>
</gene>